<comment type="caution">
    <text evidence="3">The sequence shown here is derived from an EMBL/GenBank/DDBJ whole genome shotgun (WGS) entry which is preliminary data.</text>
</comment>
<feature type="transmembrane region" description="Helical" evidence="2">
    <location>
        <begin position="91"/>
        <end position="116"/>
    </location>
</feature>
<keyword evidence="2" id="KW-0472">Membrane</keyword>
<evidence type="ECO:0000313" key="3">
    <source>
        <dbReference type="EMBL" id="KAJ3490260.1"/>
    </source>
</evidence>
<protein>
    <submittedName>
        <fullName evidence="3">Uncharacterized protein</fullName>
    </submittedName>
</protein>
<keyword evidence="2" id="KW-0812">Transmembrane</keyword>
<gene>
    <name evidence="3" type="ORF">NLJ89_g11450</name>
</gene>
<accession>A0A9W8JPZ5</accession>
<dbReference type="EMBL" id="JANKHO010002643">
    <property type="protein sequence ID" value="KAJ3490260.1"/>
    <property type="molecule type" value="Genomic_DNA"/>
</dbReference>
<feature type="region of interest" description="Disordered" evidence="1">
    <location>
        <begin position="252"/>
        <end position="288"/>
    </location>
</feature>
<dbReference type="OrthoDB" id="3266934at2759"/>
<feature type="transmembrane region" description="Helical" evidence="2">
    <location>
        <begin position="57"/>
        <end position="79"/>
    </location>
</feature>
<organism evidence="3 4">
    <name type="scientific">Agrocybe chaxingu</name>
    <dbReference type="NCBI Taxonomy" id="84603"/>
    <lineage>
        <taxon>Eukaryota</taxon>
        <taxon>Fungi</taxon>
        <taxon>Dikarya</taxon>
        <taxon>Basidiomycota</taxon>
        <taxon>Agaricomycotina</taxon>
        <taxon>Agaricomycetes</taxon>
        <taxon>Agaricomycetidae</taxon>
        <taxon>Agaricales</taxon>
        <taxon>Agaricineae</taxon>
        <taxon>Strophariaceae</taxon>
        <taxon>Agrocybe</taxon>
    </lineage>
</organism>
<proteinExistence type="predicted"/>
<reference evidence="3" key="1">
    <citation type="submission" date="2022-07" db="EMBL/GenBank/DDBJ databases">
        <title>Genome Sequence of Agrocybe chaxingu.</title>
        <authorList>
            <person name="Buettner E."/>
        </authorList>
    </citation>
    <scope>NUCLEOTIDE SEQUENCE</scope>
    <source>
        <strain evidence="3">MP-N11</strain>
    </source>
</reference>
<name>A0A9W8JPZ5_9AGAR</name>
<sequence>MVMMTDKSLSRKSRGPWAWDSLEATSEPVRNRIPTFDYTLHRSDDDKPASRVSLAQFWPLLTPTTTGCAVLRLTAFLLGNQSKRRMCARATLIRVLLVVSSFFTEGTMAVGGALVARQGTSTSAAPSPSITLTPDFTFTDPQIQPFTCQSATIFWFYNGPESPLSLVVTNVAGGSPYLMKLALSPTGAAEPSSITTIIASSLDPGAMTYTWTSVNVPQGWYILTASLPERAYSVNSQPFFIHPGSSTACLPAVTSSSSTSSTATGSPSTTTTTIPVGASAPPSASARL</sequence>
<evidence type="ECO:0000256" key="2">
    <source>
        <dbReference type="SAM" id="Phobius"/>
    </source>
</evidence>
<dbReference type="AlphaFoldDB" id="A0A9W8JPZ5"/>
<keyword evidence="4" id="KW-1185">Reference proteome</keyword>
<dbReference type="Proteomes" id="UP001148786">
    <property type="component" value="Unassembled WGS sequence"/>
</dbReference>
<keyword evidence="2" id="KW-1133">Transmembrane helix</keyword>
<evidence type="ECO:0000313" key="4">
    <source>
        <dbReference type="Proteomes" id="UP001148786"/>
    </source>
</evidence>
<evidence type="ECO:0000256" key="1">
    <source>
        <dbReference type="SAM" id="MobiDB-lite"/>
    </source>
</evidence>